<reference evidence="2 3" key="1">
    <citation type="submission" date="2018-09" db="EMBL/GenBank/DDBJ databases">
        <title>Genome Sequence of Paenibacillus lautus Strain E7593-69, Azo Dye-Degrading Bacteria, Isolated from Commercial Tattoo Inks.</title>
        <authorList>
            <person name="Nho S.W."/>
            <person name="Kim S.-J."/>
            <person name="Kweon O."/>
            <person name="Cerniglia C.E."/>
        </authorList>
    </citation>
    <scope>NUCLEOTIDE SEQUENCE [LARGE SCALE GENOMIC DNA]</scope>
    <source>
        <strain evidence="2 3">E7593-69</strain>
    </source>
</reference>
<accession>A0A385TT85</accession>
<name>A0A385TT85_PAELA</name>
<feature type="compositionally biased region" description="Polar residues" evidence="1">
    <location>
        <begin position="54"/>
        <end position="64"/>
    </location>
</feature>
<dbReference type="Proteomes" id="UP000266552">
    <property type="component" value="Chromosome"/>
</dbReference>
<gene>
    <name evidence="2" type="ORF">D5F53_26610</name>
</gene>
<sequence length="64" mass="7549">MLVVIALLQLIMIGILLNINSKLKPRDYIADAMERDRRIREEREKKQQMEQWSHESSAGSRDHS</sequence>
<keyword evidence="3" id="KW-1185">Reference proteome</keyword>
<feature type="compositionally biased region" description="Basic and acidic residues" evidence="1">
    <location>
        <begin position="39"/>
        <end position="48"/>
    </location>
</feature>
<dbReference type="AlphaFoldDB" id="A0A385TT85"/>
<organism evidence="2 3">
    <name type="scientific">Paenibacillus lautus</name>
    <name type="common">Bacillus lautus</name>
    <dbReference type="NCBI Taxonomy" id="1401"/>
    <lineage>
        <taxon>Bacteria</taxon>
        <taxon>Bacillati</taxon>
        <taxon>Bacillota</taxon>
        <taxon>Bacilli</taxon>
        <taxon>Bacillales</taxon>
        <taxon>Paenibacillaceae</taxon>
        <taxon>Paenibacillus</taxon>
    </lineage>
</organism>
<feature type="region of interest" description="Disordered" evidence="1">
    <location>
        <begin position="39"/>
        <end position="64"/>
    </location>
</feature>
<evidence type="ECO:0000313" key="2">
    <source>
        <dbReference type="EMBL" id="AYB46661.1"/>
    </source>
</evidence>
<proteinExistence type="predicted"/>
<dbReference type="KEGG" id="plw:D5F53_26610"/>
<dbReference type="EMBL" id="CP032412">
    <property type="protein sequence ID" value="AYB46661.1"/>
    <property type="molecule type" value="Genomic_DNA"/>
</dbReference>
<dbReference type="RefSeq" id="WP_119850217.1">
    <property type="nucleotide sequence ID" value="NZ_BOSC01000002.1"/>
</dbReference>
<evidence type="ECO:0000256" key="1">
    <source>
        <dbReference type="SAM" id="MobiDB-lite"/>
    </source>
</evidence>
<protein>
    <submittedName>
        <fullName evidence="2">Uncharacterized protein</fullName>
    </submittedName>
</protein>
<evidence type="ECO:0000313" key="3">
    <source>
        <dbReference type="Proteomes" id="UP000266552"/>
    </source>
</evidence>